<evidence type="ECO:0008006" key="3">
    <source>
        <dbReference type="Google" id="ProtNLM"/>
    </source>
</evidence>
<sequence>MIERFLDAGHRVGRVTGDEVYGGNPELRTAL</sequence>
<name>A0ABU0PS24_STRAH</name>
<accession>A0ABU0PS24</accession>
<dbReference type="EMBL" id="JAUSYA010000001">
    <property type="protein sequence ID" value="MDQ0681162.1"/>
    <property type="molecule type" value="Genomic_DNA"/>
</dbReference>
<keyword evidence="2" id="KW-1185">Reference proteome</keyword>
<evidence type="ECO:0000313" key="2">
    <source>
        <dbReference type="Proteomes" id="UP001243364"/>
    </source>
</evidence>
<protein>
    <recommendedName>
        <fullName evidence="3">Transposase</fullName>
    </recommendedName>
</protein>
<proteinExistence type="predicted"/>
<reference evidence="1 2" key="1">
    <citation type="submission" date="2023-07" db="EMBL/GenBank/DDBJ databases">
        <title>Comparative genomics of wheat-associated soil bacteria to identify genetic determinants of phenazine resistance.</title>
        <authorList>
            <person name="Mouncey N."/>
        </authorList>
    </citation>
    <scope>NUCLEOTIDE SEQUENCE [LARGE SCALE GENOMIC DNA]</scope>
    <source>
        <strain evidence="1 2">W4I19-2</strain>
    </source>
</reference>
<organism evidence="1 2">
    <name type="scientific">Streptomyces achromogenes</name>
    <dbReference type="NCBI Taxonomy" id="67255"/>
    <lineage>
        <taxon>Bacteria</taxon>
        <taxon>Bacillati</taxon>
        <taxon>Actinomycetota</taxon>
        <taxon>Actinomycetes</taxon>
        <taxon>Kitasatosporales</taxon>
        <taxon>Streptomycetaceae</taxon>
        <taxon>Streptomyces</taxon>
    </lineage>
</organism>
<evidence type="ECO:0000313" key="1">
    <source>
        <dbReference type="EMBL" id="MDQ0681162.1"/>
    </source>
</evidence>
<dbReference type="Proteomes" id="UP001243364">
    <property type="component" value="Unassembled WGS sequence"/>
</dbReference>
<gene>
    <name evidence="1" type="ORF">QFZ56_000125</name>
</gene>
<comment type="caution">
    <text evidence="1">The sequence shown here is derived from an EMBL/GenBank/DDBJ whole genome shotgun (WGS) entry which is preliminary data.</text>
</comment>